<protein>
    <submittedName>
        <fullName evidence="1">Uncharacterized protein</fullName>
    </submittedName>
</protein>
<proteinExistence type="predicted"/>
<gene>
    <name evidence="1" type="ORF">ALC57_06930</name>
</gene>
<evidence type="ECO:0000313" key="1">
    <source>
        <dbReference type="EMBL" id="KYN21022.1"/>
    </source>
</evidence>
<name>A0A195E870_9HYME</name>
<accession>A0A195E870</accession>
<sequence length="202" mass="23351">MLAPVSPFQGFIPLERGQNFPLLAYDICFRNTHENCDKLYVTRKERFKACLRAERLKSRKSTALECEIRTTRSDNSLPVCPILRQAERTKNRRRLGGGQTVSTAATDYPYSSSGKTREREINVPLINSVKLSDRRIKRSAQVRSVKKSVGDRISVGYSWRAMFRVMEYVTISYSACRYSVTSVSWKIFIIYETTIKKFLCYC</sequence>
<dbReference type="EMBL" id="KQ979568">
    <property type="protein sequence ID" value="KYN21022.1"/>
    <property type="molecule type" value="Genomic_DNA"/>
</dbReference>
<evidence type="ECO:0000313" key="2">
    <source>
        <dbReference type="Proteomes" id="UP000078492"/>
    </source>
</evidence>
<keyword evidence="2" id="KW-1185">Reference proteome</keyword>
<organism evidence="1 2">
    <name type="scientific">Trachymyrmex cornetzi</name>
    <dbReference type="NCBI Taxonomy" id="471704"/>
    <lineage>
        <taxon>Eukaryota</taxon>
        <taxon>Metazoa</taxon>
        <taxon>Ecdysozoa</taxon>
        <taxon>Arthropoda</taxon>
        <taxon>Hexapoda</taxon>
        <taxon>Insecta</taxon>
        <taxon>Pterygota</taxon>
        <taxon>Neoptera</taxon>
        <taxon>Endopterygota</taxon>
        <taxon>Hymenoptera</taxon>
        <taxon>Apocrita</taxon>
        <taxon>Aculeata</taxon>
        <taxon>Formicoidea</taxon>
        <taxon>Formicidae</taxon>
        <taxon>Myrmicinae</taxon>
        <taxon>Trachymyrmex</taxon>
    </lineage>
</organism>
<dbReference type="Proteomes" id="UP000078492">
    <property type="component" value="Unassembled WGS sequence"/>
</dbReference>
<dbReference type="AlphaFoldDB" id="A0A195E870"/>
<reference evidence="1 2" key="1">
    <citation type="submission" date="2015-09" db="EMBL/GenBank/DDBJ databases">
        <title>Trachymyrmex cornetzi WGS genome.</title>
        <authorList>
            <person name="Nygaard S."/>
            <person name="Hu H."/>
            <person name="Boomsma J."/>
            <person name="Zhang G."/>
        </authorList>
    </citation>
    <scope>NUCLEOTIDE SEQUENCE [LARGE SCALE GENOMIC DNA]</scope>
    <source>
        <strain evidence="1">Tcor2-1</strain>
        <tissue evidence="1">Whole body</tissue>
    </source>
</reference>